<dbReference type="Proteomes" id="UP000046395">
    <property type="component" value="Unassembled WGS sequence"/>
</dbReference>
<evidence type="ECO:0000313" key="3">
    <source>
        <dbReference type="WBParaSite" id="TMUE_2000008229.1"/>
    </source>
</evidence>
<keyword evidence="1" id="KW-0175">Coiled coil</keyword>
<keyword evidence="2" id="KW-1185">Reference proteome</keyword>
<proteinExistence type="predicted"/>
<dbReference type="Pfam" id="PF03564">
    <property type="entry name" value="DUF1759"/>
    <property type="match status" value="1"/>
</dbReference>
<name>A0A5S6QM37_TRIMR</name>
<evidence type="ECO:0000313" key="2">
    <source>
        <dbReference type="Proteomes" id="UP000046395"/>
    </source>
</evidence>
<sequence>MEVSLNDYVARAKEIQEELERMLTDDDQLNDEWNLPTFDGNVLEFTAFWDQYEAGVRSRTDLNDVMKLVYLRSALSGNASKAVEGFSVTNANYSAVVDALKLRFGRPGAIIECHIKCLLALGRAATCSGAADLRELYDEVNLHVRALAALNHDPCMGHLSAGDILITMLKDRLPEAKRNLWEERNSPDGDRKVSLDSFLNFLQSQVEIEEAVLKVDKEKPIKVAKERSATTKHFSASALLAKDERTCAIVRDMP</sequence>
<organism evidence="2 3">
    <name type="scientific">Trichuris muris</name>
    <name type="common">Mouse whipworm</name>
    <dbReference type="NCBI Taxonomy" id="70415"/>
    <lineage>
        <taxon>Eukaryota</taxon>
        <taxon>Metazoa</taxon>
        <taxon>Ecdysozoa</taxon>
        <taxon>Nematoda</taxon>
        <taxon>Enoplea</taxon>
        <taxon>Dorylaimia</taxon>
        <taxon>Trichinellida</taxon>
        <taxon>Trichuridae</taxon>
        <taxon>Trichuris</taxon>
    </lineage>
</organism>
<dbReference type="PANTHER" id="PTHR22954:SF3">
    <property type="entry name" value="PROTEIN CBG08539"/>
    <property type="match status" value="1"/>
</dbReference>
<protein>
    <submittedName>
        <fullName evidence="3">Uncharacterized protein</fullName>
    </submittedName>
</protein>
<feature type="coiled-coil region" evidence="1">
    <location>
        <begin position="5"/>
        <end position="32"/>
    </location>
</feature>
<reference evidence="3" key="1">
    <citation type="submission" date="2019-12" db="UniProtKB">
        <authorList>
            <consortium name="WormBaseParasite"/>
        </authorList>
    </citation>
    <scope>IDENTIFICATION</scope>
</reference>
<dbReference type="AlphaFoldDB" id="A0A5S6QM37"/>
<dbReference type="InterPro" id="IPR005312">
    <property type="entry name" value="DUF1759"/>
</dbReference>
<accession>A0A5S6QM37</accession>
<dbReference type="WBParaSite" id="TMUE_2000008229.1">
    <property type="protein sequence ID" value="TMUE_2000008229.1"/>
    <property type="gene ID" value="WBGene00300182"/>
</dbReference>
<dbReference type="PANTHER" id="PTHR22954">
    <property type="entry name" value="RETROVIRAL PROTEASE-RELATED"/>
    <property type="match status" value="1"/>
</dbReference>
<evidence type="ECO:0000256" key="1">
    <source>
        <dbReference type="SAM" id="Coils"/>
    </source>
</evidence>